<dbReference type="EMBL" id="JAAZSR010000303">
    <property type="protein sequence ID" value="NKX51763.1"/>
    <property type="molecule type" value="Genomic_DNA"/>
</dbReference>
<dbReference type="PANTHER" id="PTHR30043">
    <property type="entry name" value="PHOSPHONATES TRANSPORT SYSTEM PERMEASE PROTEIN"/>
    <property type="match status" value="1"/>
</dbReference>
<dbReference type="InterPro" id="IPR035906">
    <property type="entry name" value="MetI-like_sf"/>
</dbReference>
<feature type="transmembrane region" description="Helical" evidence="7">
    <location>
        <begin position="190"/>
        <end position="212"/>
    </location>
</feature>
<feature type="transmembrane region" description="Helical" evidence="7">
    <location>
        <begin position="248"/>
        <end position="269"/>
    </location>
</feature>
<evidence type="ECO:0000259" key="9">
    <source>
        <dbReference type="PROSITE" id="PS50928"/>
    </source>
</evidence>
<dbReference type="PROSITE" id="PS50928">
    <property type="entry name" value="ABC_TM1"/>
    <property type="match status" value="1"/>
</dbReference>
<keyword evidence="3" id="KW-1003">Cell membrane</keyword>
<comment type="caution">
    <text evidence="10">The sequence shown here is derived from an EMBL/GenBank/DDBJ whole genome shotgun (WGS) entry which is preliminary data.</text>
</comment>
<dbReference type="InterPro" id="IPR005769">
    <property type="entry name" value="PhnE/PtxC"/>
</dbReference>
<name>A0ABX1JR05_9MICC</name>
<comment type="similarity">
    <text evidence="7">Belongs to the binding-protein-dependent transport system permease family.</text>
</comment>
<feature type="transmembrane region" description="Helical" evidence="7">
    <location>
        <begin position="218"/>
        <end position="236"/>
    </location>
</feature>
<evidence type="ECO:0000256" key="4">
    <source>
        <dbReference type="ARBA" id="ARBA00022692"/>
    </source>
</evidence>
<organism evidence="10 11">
    <name type="scientific">Arthrobacter deserti</name>
    <dbReference type="NCBI Taxonomy" id="1742687"/>
    <lineage>
        <taxon>Bacteria</taxon>
        <taxon>Bacillati</taxon>
        <taxon>Actinomycetota</taxon>
        <taxon>Actinomycetes</taxon>
        <taxon>Micrococcales</taxon>
        <taxon>Micrococcaceae</taxon>
        <taxon>Arthrobacter</taxon>
    </lineage>
</organism>
<dbReference type="Pfam" id="PF00528">
    <property type="entry name" value="BPD_transp_1"/>
    <property type="match status" value="1"/>
</dbReference>
<proteinExistence type="inferred from homology"/>
<feature type="transmembrane region" description="Helical" evidence="7">
    <location>
        <begin position="28"/>
        <end position="47"/>
    </location>
</feature>
<evidence type="ECO:0000313" key="10">
    <source>
        <dbReference type="EMBL" id="NKX51763.1"/>
    </source>
</evidence>
<evidence type="ECO:0000256" key="1">
    <source>
        <dbReference type="ARBA" id="ARBA00004651"/>
    </source>
</evidence>
<dbReference type="PANTHER" id="PTHR30043:SF1">
    <property type="entry name" value="ABC TRANSPORT SYSTEM PERMEASE PROTEIN P69"/>
    <property type="match status" value="1"/>
</dbReference>
<keyword evidence="6 7" id="KW-0472">Membrane</keyword>
<dbReference type="NCBIfam" id="TIGR01097">
    <property type="entry name" value="PhnE"/>
    <property type="match status" value="1"/>
</dbReference>
<reference evidence="10 11" key="1">
    <citation type="submission" date="2020-04" db="EMBL/GenBank/DDBJ databases">
        <authorList>
            <person name="Liu S."/>
        </authorList>
    </citation>
    <scope>NUCLEOTIDE SEQUENCE [LARGE SCALE GENOMIC DNA]</scope>
    <source>
        <strain evidence="10 11">CGMCC 1.15091</strain>
    </source>
</reference>
<dbReference type="Proteomes" id="UP000523795">
    <property type="component" value="Unassembled WGS sequence"/>
</dbReference>
<evidence type="ECO:0000256" key="2">
    <source>
        <dbReference type="ARBA" id="ARBA00022448"/>
    </source>
</evidence>
<keyword evidence="2 7" id="KW-0813">Transport</keyword>
<feature type="domain" description="ABC transmembrane type-1" evidence="9">
    <location>
        <begin position="83"/>
        <end position="266"/>
    </location>
</feature>
<dbReference type="Gene3D" id="1.10.3720.10">
    <property type="entry name" value="MetI-like"/>
    <property type="match status" value="1"/>
</dbReference>
<evidence type="ECO:0000256" key="6">
    <source>
        <dbReference type="ARBA" id="ARBA00023136"/>
    </source>
</evidence>
<comment type="subcellular location">
    <subcellularLocation>
        <location evidence="1 7">Cell membrane</location>
        <topology evidence="1 7">Multi-pass membrane protein</topology>
    </subcellularLocation>
</comment>
<evidence type="ECO:0000256" key="8">
    <source>
        <dbReference type="SAM" id="MobiDB-lite"/>
    </source>
</evidence>
<keyword evidence="4 7" id="KW-0812">Transmembrane</keyword>
<dbReference type="InterPro" id="IPR000515">
    <property type="entry name" value="MetI-like"/>
</dbReference>
<keyword evidence="11" id="KW-1185">Reference proteome</keyword>
<evidence type="ECO:0000256" key="3">
    <source>
        <dbReference type="ARBA" id="ARBA00022475"/>
    </source>
</evidence>
<dbReference type="CDD" id="cd06261">
    <property type="entry name" value="TM_PBP2"/>
    <property type="match status" value="1"/>
</dbReference>
<keyword evidence="5 7" id="KW-1133">Transmembrane helix</keyword>
<evidence type="ECO:0000313" key="11">
    <source>
        <dbReference type="Proteomes" id="UP000523795"/>
    </source>
</evidence>
<evidence type="ECO:0000256" key="5">
    <source>
        <dbReference type="ARBA" id="ARBA00022989"/>
    </source>
</evidence>
<protein>
    <submittedName>
        <fullName evidence="10">Phosphonate ABC transporter, permease protein PhnE</fullName>
    </submittedName>
</protein>
<gene>
    <name evidence="10" type="primary">phnE</name>
    <name evidence="10" type="ORF">HER39_14555</name>
</gene>
<dbReference type="SUPFAM" id="SSF161098">
    <property type="entry name" value="MetI-like"/>
    <property type="match status" value="1"/>
</dbReference>
<feature type="non-terminal residue" evidence="10">
    <location>
        <position position="350"/>
    </location>
</feature>
<sequence length="350" mass="36483">MANAVTAPAPARAQSRTAPPRFRRRTPLVAALPAAYVAVALFGTWWVDLSVASLAAGWEDTVRLLGRMFPPTFGAPGEIAALLVQTLLIALAGTGLAALASVPLAAAAASTFTGSRPVQVAARAAIVLTRAVPSLVFAIIFVRVFGLGPMAGGLAIAFHSVGMIAKMLADSFEEQDRLPAEAARAAGLNRLQVFAATVWSRAVPAFTSIVLYRLDINIRASAVLGLVGAGGIGVALQSAMGSLNYRRAAGIVLIIIALILLLEALSVAIQRRVSTHNRAGTNPVLLPAGPEPHRPGWDLRRGGRPGLGLGAAALFGYALWSLEADWLRVQDSLPNVWILVSGMFPPAFSA</sequence>
<feature type="region of interest" description="Disordered" evidence="8">
    <location>
        <begin position="1"/>
        <end position="20"/>
    </location>
</feature>
<feature type="transmembrane region" description="Helical" evidence="7">
    <location>
        <begin position="79"/>
        <end position="108"/>
    </location>
</feature>
<accession>A0ABX1JR05</accession>
<evidence type="ECO:0000256" key="7">
    <source>
        <dbReference type="RuleBase" id="RU363032"/>
    </source>
</evidence>